<accession>A0A6U8JKQ9</accession>
<reference evidence="2" key="1">
    <citation type="submission" date="2021-01" db="EMBL/GenBank/DDBJ databases">
        <authorList>
            <person name="Corre E."/>
            <person name="Pelletier E."/>
            <person name="Niang G."/>
            <person name="Scheremetjew M."/>
            <person name="Finn R."/>
            <person name="Kale V."/>
            <person name="Holt S."/>
            <person name="Cochrane G."/>
            <person name="Meng A."/>
            <person name="Brown T."/>
            <person name="Cohen L."/>
        </authorList>
    </citation>
    <scope>NUCLEOTIDE SEQUENCE</scope>
    <source>
        <strain evidence="2">NIES-381</strain>
    </source>
</reference>
<evidence type="ECO:0000313" key="1">
    <source>
        <dbReference type="EMBL" id="CAD9032068.1"/>
    </source>
</evidence>
<dbReference type="EMBL" id="HBGA01115979">
    <property type="protein sequence ID" value="CAD9032069.1"/>
    <property type="molecule type" value="Transcribed_RNA"/>
</dbReference>
<proteinExistence type="predicted"/>
<name>A0A6U8JKQ9_9EUGL</name>
<gene>
    <name evidence="1" type="ORF">EGYM00392_LOCUS43210</name>
    <name evidence="2" type="ORF">EGYM00392_LOCUS43211</name>
</gene>
<protein>
    <submittedName>
        <fullName evidence="2">Uncharacterized protein</fullName>
    </submittedName>
</protein>
<dbReference type="AlphaFoldDB" id="A0A6U8JKQ9"/>
<sequence>MLQSVNKRTLLQQTVDFVLTQCLDGMFKVTPEPSRSLHQHLVERVGRCINRAIGTCLDIPFAIAGSGILDEPPRNSGTDDQTDPLIVHNGVVAEVNVPVVLQAYSSHTVA</sequence>
<organism evidence="2">
    <name type="scientific">Eutreptiella gymnastica</name>
    <dbReference type="NCBI Taxonomy" id="73025"/>
    <lineage>
        <taxon>Eukaryota</taxon>
        <taxon>Discoba</taxon>
        <taxon>Euglenozoa</taxon>
        <taxon>Euglenida</taxon>
        <taxon>Spirocuta</taxon>
        <taxon>Euglenophyceae</taxon>
        <taxon>Eutreptiales</taxon>
        <taxon>Eutreptiaceae</taxon>
        <taxon>Eutreptiella</taxon>
    </lineage>
</organism>
<evidence type="ECO:0000313" key="2">
    <source>
        <dbReference type="EMBL" id="CAD9032069.1"/>
    </source>
</evidence>
<dbReference type="EMBL" id="HBGA01115978">
    <property type="protein sequence ID" value="CAD9032068.1"/>
    <property type="molecule type" value="Transcribed_RNA"/>
</dbReference>